<dbReference type="KEGG" id="psco:LY89DRAFT_693709"/>
<dbReference type="GeneID" id="28826380"/>
<gene>
    <name evidence="6" type="ORF">LY89DRAFT_693709</name>
</gene>
<dbReference type="GO" id="GO:0005743">
    <property type="term" value="C:mitochondrial inner membrane"/>
    <property type="evidence" value="ECO:0007669"/>
    <property type="project" value="UniProtKB-SubCell"/>
</dbReference>
<reference evidence="6 7" key="1">
    <citation type="submission" date="2015-10" db="EMBL/GenBank/DDBJ databases">
        <title>Full genome of DAOMC 229536 Phialocephala scopiformis, a fungal endophyte of spruce producing the potent anti-insectan compound rugulosin.</title>
        <authorList>
            <consortium name="DOE Joint Genome Institute"/>
            <person name="Walker A.K."/>
            <person name="Frasz S.L."/>
            <person name="Seifert K.A."/>
            <person name="Miller J.D."/>
            <person name="Mondo S.J."/>
            <person name="Labutti K."/>
            <person name="Lipzen A."/>
            <person name="Dockter R."/>
            <person name="Kennedy M."/>
            <person name="Grigoriev I.V."/>
            <person name="Spatafora J.W."/>
        </authorList>
    </citation>
    <scope>NUCLEOTIDE SEQUENCE [LARGE SCALE GENOMIC DNA]</scope>
    <source>
        <strain evidence="6 7">CBS 120377</strain>
    </source>
</reference>
<evidence type="ECO:0000313" key="6">
    <source>
        <dbReference type="EMBL" id="KUJ22273.1"/>
    </source>
</evidence>
<name>A0A194XQ03_MOLSC</name>
<organism evidence="6 7">
    <name type="scientific">Mollisia scopiformis</name>
    <name type="common">Conifer needle endophyte fungus</name>
    <name type="synonym">Phialocephala scopiformis</name>
    <dbReference type="NCBI Taxonomy" id="149040"/>
    <lineage>
        <taxon>Eukaryota</taxon>
        <taxon>Fungi</taxon>
        <taxon>Dikarya</taxon>
        <taxon>Ascomycota</taxon>
        <taxon>Pezizomycotina</taxon>
        <taxon>Leotiomycetes</taxon>
        <taxon>Helotiales</taxon>
        <taxon>Mollisiaceae</taxon>
        <taxon>Mollisia</taxon>
    </lineage>
</organism>
<keyword evidence="4" id="KW-0999">Mitochondrion inner membrane</keyword>
<comment type="subcellular location">
    <subcellularLocation>
        <location evidence="4">Mitochondrion inner membrane</location>
    </subcellularLocation>
</comment>
<accession>A0A194XQ03</accession>
<dbReference type="OrthoDB" id="532630at2759"/>
<evidence type="ECO:0000256" key="1">
    <source>
        <dbReference type="ARBA" id="ARBA00007347"/>
    </source>
</evidence>
<dbReference type="FunCoup" id="A0A194XQ03">
    <property type="interactions" value="70"/>
</dbReference>
<comment type="function">
    <text evidence="4">Required for mitochondrial cytochrome c oxidase (COX) assembly and respiration.</text>
</comment>
<evidence type="ECO:0000256" key="4">
    <source>
        <dbReference type="RuleBase" id="RU364104"/>
    </source>
</evidence>
<evidence type="ECO:0000256" key="3">
    <source>
        <dbReference type="ARBA" id="ARBA00023157"/>
    </source>
</evidence>
<keyword evidence="7" id="KW-1185">Reference proteome</keyword>
<dbReference type="InParanoid" id="A0A194XQ03"/>
<keyword evidence="2 4" id="KW-0496">Mitochondrion</keyword>
<dbReference type="Proteomes" id="UP000070700">
    <property type="component" value="Unassembled WGS sequence"/>
</dbReference>
<dbReference type="EMBL" id="KQ947406">
    <property type="protein sequence ID" value="KUJ22273.1"/>
    <property type="molecule type" value="Genomic_DNA"/>
</dbReference>
<evidence type="ECO:0000256" key="2">
    <source>
        <dbReference type="ARBA" id="ARBA00023128"/>
    </source>
</evidence>
<keyword evidence="3" id="KW-1015">Disulfide bond</keyword>
<evidence type="ECO:0000313" key="7">
    <source>
        <dbReference type="Proteomes" id="UP000070700"/>
    </source>
</evidence>
<dbReference type="Pfam" id="PF08583">
    <property type="entry name" value="Cmc1"/>
    <property type="match status" value="1"/>
</dbReference>
<keyword evidence="4" id="KW-0472">Membrane</keyword>
<dbReference type="AlphaFoldDB" id="A0A194XQ03"/>
<dbReference type="STRING" id="149040.A0A194XQ03"/>
<comment type="similarity">
    <text evidence="1 4">Belongs to the CMC family.</text>
</comment>
<dbReference type="PANTHER" id="PTHR22977:SF1">
    <property type="entry name" value="COX ASSEMBLY MITOCHONDRIAL PROTEIN 2 HOMOLOG"/>
    <property type="match status" value="1"/>
</dbReference>
<protein>
    <recommendedName>
        <fullName evidence="4">COX assembly mitochondrial protein</fullName>
    </recommendedName>
</protein>
<feature type="region of interest" description="Disordered" evidence="5">
    <location>
        <begin position="55"/>
        <end position="80"/>
    </location>
</feature>
<dbReference type="PANTHER" id="PTHR22977">
    <property type="entry name" value="COX ASSEMBLY MITOCHONDRIAL PROTEIN"/>
    <property type="match status" value="1"/>
</dbReference>
<keyword evidence="4" id="KW-0143">Chaperone</keyword>
<dbReference type="InterPro" id="IPR013892">
    <property type="entry name" value="Cyt_c_biogenesis_Cmc1-like"/>
</dbReference>
<evidence type="ECO:0000256" key="5">
    <source>
        <dbReference type="SAM" id="MobiDB-lite"/>
    </source>
</evidence>
<sequence>MHPHLHTKDNSACEAVMTALDECHARGFLWKAVGMCNDAKTQVNKCLRAQRLERTKQNREKAKAKNEQIRSKWAEIDSNS</sequence>
<proteinExistence type="inferred from homology"/>
<dbReference type="RefSeq" id="XP_018076628.1">
    <property type="nucleotide sequence ID" value="XM_018216654.1"/>
</dbReference>